<name>A0A0J8B1B5_BETVV</name>
<keyword evidence="3" id="KW-1185">Reference proteome</keyword>
<gene>
    <name evidence="2" type="ORF">BVRB_029020</name>
</gene>
<evidence type="ECO:0000313" key="2">
    <source>
        <dbReference type="EMBL" id="KMS93682.1"/>
    </source>
</evidence>
<dbReference type="EMBL" id="KQ100085">
    <property type="protein sequence ID" value="KMS93682.1"/>
    <property type="molecule type" value="Genomic_DNA"/>
</dbReference>
<proteinExistence type="predicted"/>
<protein>
    <submittedName>
        <fullName evidence="2">Uncharacterized protein</fullName>
    </submittedName>
</protein>
<evidence type="ECO:0000313" key="3">
    <source>
        <dbReference type="Proteomes" id="UP000035740"/>
    </source>
</evidence>
<sequence length="93" mass="10185">MAGAINDKQSVDESSLSDVAIGVENMHIEPVPTPEPVLHAQSDENVRQDDHVDEPEDGPHRQSRDSDDAVGAEFSNNRRPGRRFEAMPAVVVL</sequence>
<dbReference type="AlphaFoldDB" id="A0A0J8B1B5"/>
<feature type="non-terminal residue" evidence="2">
    <location>
        <position position="93"/>
    </location>
</feature>
<feature type="compositionally biased region" description="Basic and acidic residues" evidence="1">
    <location>
        <begin position="57"/>
        <end position="67"/>
    </location>
</feature>
<reference evidence="2 3" key="1">
    <citation type="journal article" date="2014" name="Nature">
        <title>The genome of the recently domesticated crop plant sugar beet (Beta vulgaris).</title>
        <authorList>
            <person name="Dohm J.C."/>
            <person name="Minoche A.E."/>
            <person name="Holtgrawe D."/>
            <person name="Capella-Gutierrez S."/>
            <person name="Zakrzewski F."/>
            <person name="Tafer H."/>
            <person name="Rupp O."/>
            <person name="Sorensen T.R."/>
            <person name="Stracke R."/>
            <person name="Reinhardt R."/>
            <person name="Goesmann A."/>
            <person name="Kraft T."/>
            <person name="Schulz B."/>
            <person name="Stadler P.F."/>
            <person name="Schmidt T."/>
            <person name="Gabaldon T."/>
            <person name="Lehrach H."/>
            <person name="Weisshaar B."/>
            <person name="Himmelbauer H."/>
        </authorList>
    </citation>
    <scope>NUCLEOTIDE SEQUENCE [LARGE SCALE GENOMIC DNA]</scope>
    <source>
        <tissue evidence="2">Taproot</tissue>
    </source>
</reference>
<feature type="region of interest" description="Disordered" evidence="1">
    <location>
        <begin position="1"/>
        <end position="93"/>
    </location>
</feature>
<accession>A0A0J8B1B5</accession>
<organism evidence="2 3">
    <name type="scientific">Beta vulgaris subsp. vulgaris</name>
    <name type="common">Beet</name>
    <dbReference type="NCBI Taxonomy" id="3555"/>
    <lineage>
        <taxon>Eukaryota</taxon>
        <taxon>Viridiplantae</taxon>
        <taxon>Streptophyta</taxon>
        <taxon>Embryophyta</taxon>
        <taxon>Tracheophyta</taxon>
        <taxon>Spermatophyta</taxon>
        <taxon>Magnoliopsida</taxon>
        <taxon>eudicotyledons</taxon>
        <taxon>Gunneridae</taxon>
        <taxon>Pentapetalae</taxon>
        <taxon>Caryophyllales</taxon>
        <taxon>Chenopodiaceae</taxon>
        <taxon>Betoideae</taxon>
        <taxon>Beta</taxon>
    </lineage>
</organism>
<evidence type="ECO:0000256" key="1">
    <source>
        <dbReference type="SAM" id="MobiDB-lite"/>
    </source>
</evidence>
<feature type="compositionally biased region" description="Basic and acidic residues" evidence="1">
    <location>
        <begin position="41"/>
        <end position="50"/>
    </location>
</feature>
<dbReference type="Proteomes" id="UP000035740">
    <property type="component" value="Unassembled WGS sequence"/>
</dbReference>